<dbReference type="GO" id="GO:0043768">
    <property type="term" value="F:S-ribosylhomocysteine lyase activity"/>
    <property type="evidence" value="ECO:0007669"/>
    <property type="project" value="UniProtKB-EC"/>
</dbReference>
<dbReference type="GO" id="GO:0005506">
    <property type="term" value="F:iron ion binding"/>
    <property type="evidence" value="ECO:0007669"/>
    <property type="project" value="InterPro"/>
</dbReference>
<dbReference type="InterPro" id="IPR011249">
    <property type="entry name" value="Metalloenz_LuxS/M16"/>
</dbReference>
<dbReference type="PANTHER" id="PTHR35799">
    <property type="entry name" value="S-RIBOSYLHOMOCYSTEINE LYASE"/>
    <property type="match status" value="1"/>
</dbReference>
<dbReference type="Pfam" id="PF02664">
    <property type="entry name" value="LuxS"/>
    <property type="match status" value="1"/>
</dbReference>
<keyword evidence="9" id="KW-0071">Autoinducer synthesis</keyword>
<dbReference type="Gene3D" id="3.30.1360.80">
    <property type="entry name" value="S-ribosylhomocysteinase (LuxS)"/>
    <property type="match status" value="1"/>
</dbReference>
<gene>
    <name evidence="15" type="ORF">ELX58_04635</name>
</gene>
<evidence type="ECO:0000256" key="3">
    <source>
        <dbReference type="ARBA" id="ARBA00007311"/>
    </source>
</evidence>
<evidence type="ECO:0000256" key="13">
    <source>
        <dbReference type="ARBA" id="ARBA00030600"/>
    </source>
</evidence>
<evidence type="ECO:0000256" key="4">
    <source>
        <dbReference type="ARBA" id="ARBA00011738"/>
    </source>
</evidence>
<evidence type="ECO:0000256" key="5">
    <source>
        <dbReference type="ARBA" id="ARBA00012240"/>
    </source>
</evidence>
<evidence type="ECO:0000256" key="10">
    <source>
        <dbReference type="ARBA" id="ARBA00023004"/>
    </source>
</evidence>
<keyword evidence="16" id="KW-1185">Reference proteome</keyword>
<evidence type="ECO:0000256" key="9">
    <source>
        <dbReference type="ARBA" id="ARBA00022929"/>
    </source>
</evidence>
<dbReference type="GO" id="GO:0009372">
    <property type="term" value="P:quorum sensing"/>
    <property type="evidence" value="ECO:0007669"/>
    <property type="project" value="UniProtKB-KW"/>
</dbReference>
<evidence type="ECO:0000256" key="11">
    <source>
        <dbReference type="ARBA" id="ARBA00023239"/>
    </source>
</evidence>
<accession>A0A4P6ZL38</accession>
<proteinExistence type="inferred from homology"/>
<dbReference type="SUPFAM" id="SSF63411">
    <property type="entry name" value="LuxS/MPP-like metallohydrolase"/>
    <property type="match status" value="1"/>
</dbReference>
<protein>
    <recommendedName>
        <fullName evidence="6">S-ribosylhomocysteine lyase</fullName>
        <ecNumber evidence="5">4.4.1.21</ecNumber>
    </recommendedName>
    <alternativeName>
        <fullName evidence="13">AI-2 synthesis protein</fullName>
    </alternativeName>
    <alternativeName>
        <fullName evidence="14">Autoinducer-2 production protein LuxS</fullName>
    </alternativeName>
</protein>
<dbReference type="PANTHER" id="PTHR35799:SF1">
    <property type="entry name" value="S-RIBOSYLHOMOCYSTEINE LYASE"/>
    <property type="match status" value="1"/>
</dbReference>
<dbReference type="RefSeq" id="WP_133441993.1">
    <property type="nucleotide sequence ID" value="NZ_CP034726.1"/>
</dbReference>
<keyword evidence="7" id="KW-0673">Quorum sensing</keyword>
<dbReference type="AlphaFoldDB" id="A0A4P6ZL38"/>
<organism evidence="15 16">
    <name type="scientific">Acetilactobacillus jinshanensis</name>
    <dbReference type="NCBI Taxonomy" id="1720083"/>
    <lineage>
        <taxon>Bacteria</taxon>
        <taxon>Bacillati</taxon>
        <taxon>Bacillota</taxon>
        <taxon>Bacilli</taxon>
        <taxon>Lactobacillales</taxon>
        <taxon>Lactobacillaceae</taxon>
        <taxon>Acetilactobacillus</taxon>
    </lineage>
</organism>
<comment type="function">
    <text evidence="12">Involved in the synthesis of autoinducer 2 (AI-2) which is secreted by bacteria and is used to communicate both the cell density and the metabolic potential of the environment. The regulation of gene expression in response to changes in cell density is called quorum sensing. Catalyzes the transformation of S-ribosylhomocysteine (RHC) to homocysteine (HC) and 4,5-dihydroxy-2,3-pentadione (DPD).</text>
</comment>
<dbReference type="EC" id="4.4.1.21" evidence="5"/>
<comment type="cofactor">
    <cofactor evidence="2">
        <name>Fe cation</name>
        <dbReference type="ChEBI" id="CHEBI:24875"/>
    </cofactor>
</comment>
<name>A0A4P6ZL38_9LACO</name>
<dbReference type="OrthoDB" id="9788129at2"/>
<dbReference type="InterPro" id="IPR003815">
    <property type="entry name" value="S-ribosylhomocysteinase"/>
</dbReference>
<sequence>MSEKLDFDLAKVKAPYVYLAQTQKGPKGDQIKHFDCRFVQPNCGNVIPTGGLHTIEHSLASLLRDRLTGYIDNSPFASRTGFHLILLGHHSVNEVGKALTSALKEIEDKFTWSDVPAHTKYSCGNYRDHSLFCAKEWIKAILSKGFSSNPFVRKPL</sequence>
<dbReference type="PRINTS" id="PR01487">
    <property type="entry name" value="LUXSPROTEIN"/>
</dbReference>
<comment type="similarity">
    <text evidence="3">Belongs to the LuxS family.</text>
</comment>
<dbReference type="EMBL" id="CP034726">
    <property type="protein sequence ID" value="QBP18434.1"/>
    <property type="molecule type" value="Genomic_DNA"/>
</dbReference>
<evidence type="ECO:0000256" key="1">
    <source>
        <dbReference type="ARBA" id="ARBA00000297"/>
    </source>
</evidence>
<dbReference type="InterPro" id="IPR037005">
    <property type="entry name" value="LuxS_sf"/>
</dbReference>
<keyword evidence="8" id="KW-0479">Metal-binding</keyword>
<comment type="subunit">
    <text evidence="4">Homodimer.</text>
</comment>
<evidence type="ECO:0000256" key="2">
    <source>
        <dbReference type="ARBA" id="ARBA00001962"/>
    </source>
</evidence>
<dbReference type="Proteomes" id="UP000294321">
    <property type="component" value="Chromosome"/>
</dbReference>
<evidence type="ECO:0000256" key="12">
    <source>
        <dbReference type="ARBA" id="ARBA00024654"/>
    </source>
</evidence>
<evidence type="ECO:0000256" key="8">
    <source>
        <dbReference type="ARBA" id="ARBA00022723"/>
    </source>
</evidence>
<evidence type="ECO:0000313" key="16">
    <source>
        <dbReference type="Proteomes" id="UP000294321"/>
    </source>
</evidence>
<evidence type="ECO:0000256" key="7">
    <source>
        <dbReference type="ARBA" id="ARBA00022654"/>
    </source>
</evidence>
<evidence type="ECO:0000256" key="14">
    <source>
        <dbReference type="ARBA" id="ARBA00031777"/>
    </source>
</evidence>
<keyword evidence="10" id="KW-0408">Iron</keyword>
<comment type="catalytic activity">
    <reaction evidence="1">
        <text>S-(5-deoxy-D-ribos-5-yl)-L-homocysteine = (S)-4,5-dihydroxypentane-2,3-dione + L-homocysteine</text>
        <dbReference type="Rhea" id="RHEA:17753"/>
        <dbReference type="ChEBI" id="CHEBI:29484"/>
        <dbReference type="ChEBI" id="CHEBI:58195"/>
        <dbReference type="ChEBI" id="CHEBI:58199"/>
        <dbReference type="EC" id="4.4.1.21"/>
    </reaction>
</comment>
<keyword evidence="11 15" id="KW-0456">Lyase</keyword>
<evidence type="ECO:0000313" key="15">
    <source>
        <dbReference type="EMBL" id="QBP18434.1"/>
    </source>
</evidence>
<dbReference type="KEGG" id="lji:ELX58_04635"/>
<evidence type="ECO:0000256" key="6">
    <source>
        <dbReference type="ARBA" id="ARBA00015130"/>
    </source>
</evidence>
<reference evidence="16" key="1">
    <citation type="submission" date="2018-12" db="EMBL/GenBank/DDBJ databases">
        <title>A new species of lactobacillus.</title>
        <authorList>
            <person name="Jian Y."/>
            <person name="Xin L."/>
            <person name="Hong Z.J."/>
            <person name="Ming L.Z."/>
            <person name="Hong X.Z."/>
        </authorList>
    </citation>
    <scope>NUCLEOTIDE SEQUENCE [LARGE SCALE GENOMIC DNA]</scope>
    <source>
        <strain evidence="16">HSLZ-75</strain>
    </source>
</reference>